<proteinExistence type="predicted"/>
<dbReference type="Gene3D" id="3.30.1460.10">
    <property type="match status" value="1"/>
</dbReference>
<sequence>MPDPSSTIRDYLVDNEIEFDEVHADSFLVVLPGERKQRTTVSLVIGDHAVSINAFVMRRPDENHMAVYRWLLERNRRMYAVTYALDHLGDIYLVGRINRHALTNDELDRVLGTILENADGHFNALLEMGFESAIRREWAWRESRGESLANLEAFRHLVNNPDPGSAG</sequence>
<reference evidence="1" key="1">
    <citation type="submission" date="2020-05" db="EMBL/GenBank/DDBJ databases">
        <authorList>
            <person name="Chiriac C."/>
            <person name="Salcher M."/>
            <person name="Ghai R."/>
            <person name="Kavagutti S V."/>
        </authorList>
    </citation>
    <scope>NUCLEOTIDE SEQUENCE</scope>
</reference>
<protein>
    <submittedName>
        <fullName evidence="1">Unannotated protein</fullName>
    </submittedName>
</protein>
<dbReference type="EMBL" id="CAFBMR010000072">
    <property type="protein sequence ID" value="CAB4922244.1"/>
    <property type="molecule type" value="Genomic_DNA"/>
</dbReference>
<accession>A0A6J7HQE2</accession>
<dbReference type="InterPro" id="IPR019660">
    <property type="entry name" value="Put_sensory_transdc_reg_YbjN"/>
</dbReference>
<dbReference type="SUPFAM" id="SSF69635">
    <property type="entry name" value="Type III secretory system chaperone-like"/>
    <property type="match status" value="1"/>
</dbReference>
<gene>
    <name evidence="1" type="ORF">UFOPK3610_01481</name>
</gene>
<name>A0A6J7HQE2_9ZZZZ</name>
<dbReference type="AlphaFoldDB" id="A0A6J7HQE2"/>
<evidence type="ECO:0000313" key="1">
    <source>
        <dbReference type="EMBL" id="CAB4922244.1"/>
    </source>
</evidence>
<organism evidence="1">
    <name type="scientific">freshwater metagenome</name>
    <dbReference type="NCBI Taxonomy" id="449393"/>
    <lineage>
        <taxon>unclassified sequences</taxon>
        <taxon>metagenomes</taxon>
        <taxon>ecological metagenomes</taxon>
    </lineage>
</organism>
<dbReference type="Pfam" id="PF10722">
    <property type="entry name" value="YbjN"/>
    <property type="match status" value="1"/>
</dbReference>